<accession>A0ACB8HLL3</accession>
<sequence>MLSSTVGCWTKFSWIADKESNELVMVKNDRNDHVFFTACNDCKDVYAYSKGNSTSSLHGTPNSHQKKKMLNALSDMCAFDLRPFYTVSGAGFRGVIQQALDIGFESKTPFFVDDVLCDRTTVKRNCQSRKDSALKLLLKDCKDHVANDLMMGTTTDLWTDDYSKKSYISITLHRIDEYFRLHDHTLVVCKFDGESHTAPNILPNFNDIIEPFIMLNEKIRTDLIVVNTDNASNNGKAGGLESEYTRISCVDHKVDTCISYVLKKRTREINGVWLPAFYKFEEEASLVFNQITNCKDRLSELMDTFKVWKRPQFIACLDGELNSELVRFLYVFNQGTLALEAFKKPTLHLVAFWRQKLFSHCEPVWEIVMQEDNNGVEVELPLDSDDIITIKRRVREQILQKFILEPLHIVAALLDPQQKHRLHRMGMNETQVTQGRSDLAALMLKVGPGRMHVSASRRPISSRQGSKSKKRKTVICSEVGPSICSDDESDVDTKDDVAQEQLATRVAIDKELLDYMTLKLTPDEKKQIENDTPSSGLLSWWRGRAAAFPILARAARYVLAYPAASAKSECNFNDACNTLTHKRNQLSPNTIDTLLFMRSNIAK</sequence>
<comment type="caution">
    <text evidence="1">The sequence shown here is derived from an EMBL/GenBank/DDBJ whole genome shotgun (WGS) entry which is preliminary data.</text>
</comment>
<dbReference type="EMBL" id="CM038913">
    <property type="protein sequence ID" value="KAH9556972.1"/>
    <property type="molecule type" value="Genomic_DNA"/>
</dbReference>
<name>A0ACB8HLL3_9BRYO</name>
<evidence type="ECO:0000313" key="2">
    <source>
        <dbReference type="Proteomes" id="UP000828922"/>
    </source>
</evidence>
<gene>
    <name evidence="1" type="ORF">CY35_07G061200</name>
</gene>
<proteinExistence type="predicted"/>
<evidence type="ECO:0000313" key="1">
    <source>
        <dbReference type="EMBL" id="KAH9556972.1"/>
    </source>
</evidence>
<protein>
    <submittedName>
        <fullName evidence="1">Uncharacterized protein</fullName>
    </submittedName>
</protein>
<dbReference type="Proteomes" id="UP000828922">
    <property type="component" value="Linkage Group LG07"/>
</dbReference>
<organism evidence="1 2">
    <name type="scientific">Sphagnum magellanicum</name>
    <dbReference type="NCBI Taxonomy" id="128215"/>
    <lineage>
        <taxon>Eukaryota</taxon>
        <taxon>Viridiplantae</taxon>
        <taxon>Streptophyta</taxon>
        <taxon>Embryophyta</taxon>
        <taxon>Bryophyta</taxon>
        <taxon>Sphagnophytina</taxon>
        <taxon>Sphagnopsida</taxon>
        <taxon>Sphagnales</taxon>
        <taxon>Sphagnaceae</taxon>
        <taxon>Sphagnum</taxon>
    </lineage>
</organism>
<reference evidence="2" key="1">
    <citation type="journal article" date="2022" name="New Phytol.">
        <title>Phylogenomic structure and speciation in an emerging model: the Sphagnum magellanicum complex (Bryophyta).</title>
        <authorList>
            <person name="Shaw A.J."/>
            <person name="Piatkowski B."/>
            <person name="Duffy A.M."/>
            <person name="Aguero B."/>
            <person name="Imwattana K."/>
            <person name="Nieto-Lugilde M."/>
            <person name="Healey A."/>
            <person name="Weston D.J."/>
            <person name="Patel M.N."/>
            <person name="Schmutz J."/>
            <person name="Grimwood J."/>
            <person name="Yavitt J.B."/>
            <person name="Hassel K."/>
            <person name="Stenoien H.K."/>
            <person name="Flatberg K.I."/>
            <person name="Bickford C.P."/>
            <person name="Hicks K.A."/>
        </authorList>
    </citation>
    <scope>NUCLEOTIDE SEQUENCE [LARGE SCALE GENOMIC DNA]</scope>
</reference>
<keyword evidence="2" id="KW-1185">Reference proteome</keyword>